<evidence type="ECO:0000313" key="1">
    <source>
        <dbReference type="EMBL" id="MDX4955900.1"/>
    </source>
</evidence>
<sequence length="62" mass="6740">MTSPLKNVSVEDLEKAIAEALQKISGSQRELTVTINDAKFGTTTTDLSLSVWRKPEGLSGYL</sequence>
<gene>
    <name evidence="1" type="ORF">SGN30_20985</name>
</gene>
<dbReference type="RefSeq" id="WP_319075310.1">
    <property type="nucleotide sequence ID" value="NZ_JAWWMZ010000009.1"/>
</dbReference>
<proteinExistence type="predicted"/>
<name>A0AAJ2R586_DELAC</name>
<dbReference type="AlphaFoldDB" id="A0AAJ2R586"/>
<organism evidence="1 2">
    <name type="scientific">Delftia acidovorans</name>
    <name type="common">Pseudomonas acidovorans</name>
    <name type="synonym">Comamonas acidovorans</name>
    <dbReference type="NCBI Taxonomy" id="80866"/>
    <lineage>
        <taxon>Bacteria</taxon>
        <taxon>Pseudomonadati</taxon>
        <taxon>Pseudomonadota</taxon>
        <taxon>Betaproteobacteria</taxon>
        <taxon>Burkholderiales</taxon>
        <taxon>Comamonadaceae</taxon>
        <taxon>Delftia</taxon>
    </lineage>
</organism>
<accession>A0AAJ2R586</accession>
<dbReference type="Proteomes" id="UP001287445">
    <property type="component" value="Unassembled WGS sequence"/>
</dbReference>
<evidence type="ECO:0000313" key="2">
    <source>
        <dbReference type="Proteomes" id="UP001287445"/>
    </source>
</evidence>
<protein>
    <submittedName>
        <fullName evidence="1">Uncharacterized protein</fullName>
    </submittedName>
</protein>
<dbReference type="EMBL" id="JAWWMZ010000009">
    <property type="protein sequence ID" value="MDX4955900.1"/>
    <property type="molecule type" value="Genomic_DNA"/>
</dbReference>
<comment type="caution">
    <text evidence="1">The sequence shown here is derived from an EMBL/GenBank/DDBJ whole genome shotgun (WGS) entry which is preliminary data.</text>
</comment>
<reference evidence="1" key="1">
    <citation type="submission" date="2023-11" db="EMBL/GenBank/DDBJ databases">
        <title>Identification and selenium tolerance of Delftia acidovorans R3-25.</title>
        <authorList>
            <person name="Zhang S."/>
            <person name="Liu Y."/>
            <person name="Guo Y."/>
        </authorList>
    </citation>
    <scope>NUCLEOTIDE SEQUENCE</scope>
    <source>
        <strain evidence="1">R3-25</strain>
    </source>
</reference>